<keyword evidence="2" id="KW-1185">Reference proteome</keyword>
<dbReference type="eggNOG" id="COG1011">
    <property type="taxonomic scope" value="Bacteria"/>
</dbReference>
<dbReference type="STRING" id="243090.RB12082"/>
<keyword evidence="1" id="KW-0378">Hydrolase</keyword>
<dbReference type="PANTHER" id="PTHR43611:SF3">
    <property type="entry name" value="FLAVIN MONONUCLEOTIDE HYDROLASE 1, CHLOROPLATIC"/>
    <property type="match status" value="1"/>
</dbReference>
<dbReference type="PATRIC" id="fig|243090.15.peg.5840"/>
<dbReference type="PANTHER" id="PTHR43611">
    <property type="entry name" value="ALPHA-D-GLUCOSE 1-PHOSPHATE PHOSPHATASE"/>
    <property type="match status" value="1"/>
</dbReference>
<proteinExistence type="predicted"/>
<dbReference type="Gene3D" id="1.10.150.240">
    <property type="entry name" value="Putative phosphatase, domain 2"/>
    <property type="match status" value="1"/>
</dbReference>
<dbReference type="KEGG" id="rba:RB12082"/>
<sequence>MVSKSSHSRTGLMTPDIRFVYFDLGNILVSFDRNLASDNVADLFGGTREASDEILHTGGLQNQLETGLISEDEFAQAVRDAYATLVQPNGMVATGDIMRAISDMFTPIESMVAVLQSLRAAKVPIGILSNTCAAHWNWVNGRDWEIMSGPFDVQVVSYETRSMKPDRVIYETAMKLASECLAMRPDEGDNAELRPEEILFVDDREENVEAALAHGWKAEVCLGGEQAIDVLRRHGFDVPLASTA</sequence>
<dbReference type="InterPro" id="IPR036412">
    <property type="entry name" value="HAD-like_sf"/>
</dbReference>
<dbReference type="EnsemblBacteria" id="CAD77386">
    <property type="protein sequence ID" value="CAD77386"/>
    <property type="gene ID" value="RB12082"/>
</dbReference>
<gene>
    <name evidence="1" type="ordered locus">RB12082</name>
</gene>
<dbReference type="InParanoid" id="Q7UJ72"/>
<dbReference type="AlphaFoldDB" id="Q7UJ72"/>
<dbReference type="HOGENOM" id="CLU_045011_9_4_0"/>
<accession>Q7UJ72</accession>
<dbReference type="Gene3D" id="3.40.50.1000">
    <property type="entry name" value="HAD superfamily/HAD-like"/>
    <property type="match status" value="1"/>
</dbReference>
<dbReference type="InterPro" id="IPR023214">
    <property type="entry name" value="HAD_sf"/>
</dbReference>
<name>Q7UJ72_RHOBA</name>
<dbReference type="OrthoDB" id="9797415at2"/>
<dbReference type="CDD" id="cd02603">
    <property type="entry name" value="HAD_sEH-N_like"/>
    <property type="match status" value="1"/>
</dbReference>
<organism evidence="1 2">
    <name type="scientific">Rhodopirellula baltica (strain DSM 10527 / NCIMB 13988 / SH1)</name>
    <dbReference type="NCBI Taxonomy" id="243090"/>
    <lineage>
        <taxon>Bacteria</taxon>
        <taxon>Pseudomonadati</taxon>
        <taxon>Planctomycetota</taxon>
        <taxon>Planctomycetia</taxon>
        <taxon>Pirellulales</taxon>
        <taxon>Pirellulaceae</taxon>
        <taxon>Rhodopirellula</taxon>
    </lineage>
</organism>
<dbReference type="Proteomes" id="UP000001025">
    <property type="component" value="Chromosome"/>
</dbReference>
<dbReference type="EMBL" id="BX294154">
    <property type="protein sequence ID" value="CAD77386.1"/>
    <property type="molecule type" value="Genomic_DNA"/>
</dbReference>
<dbReference type="InterPro" id="IPR023198">
    <property type="entry name" value="PGP-like_dom2"/>
</dbReference>
<dbReference type="SUPFAM" id="SSF56784">
    <property type="entry name" value="HAD-like"/>
    <property type="match status" value="1"/>
</dbReference>
<evidence type="ECO:0000313" key="2">
    <source>
        <dbReference type="Proteomes" id="UP000001025"/>
    </source>
</evidence>
<dbReference type="Pfam" id="PF00702">
    <property type="entry name" value="Hydrolase"/>
    <property type="match status" value="1"/>
</dbReference>
<evidence type="ECO:0000313" key="1">
    <source>
        <dbReference type="EMBL" id="CAD77386.1"/>
    </source>
</evidence>
<protein>
    <submittedName>
        <fullName evidence="1">Similar to hydrolase-putative phosphatase or haloacid dehydrogenase</fullName>
    </submittedName>
</protein>
<reference evidence="1 2" key="1">
    <citation type="journal article" date="2003" name="Proc. Natl. Acad. Sci. U.S.A.">
        <title>Complete genome sequence of the marine planctomycete Pirellula sp. strain 1.</title>
        <authorList>
            <person name="Gloeckner F.O."/>
            <person name="Kube M."/>
            <person name="Bauer M."/>
            <person name="Teeling H."/>
            <person name="Lombardot T."/>
            <person name="Ludwig W."/>
            <person name="Gade D."/>
            <person name="Beck A."/>
            <person name="Borzym K."/>
            <person name="Heitmann K."/>
            <person name="Rabus R."/>
            <person name="Schlesner H."/>
            <person name="Amann R."/>
            <person name="Reinhardt R."/>
        </authorList>
    </citation>
    <scope>NUCLEOTIDE SEQUENCE [LARGE SCALE GENOMIC DNA]</scope>
    <source>
        <strain evidence="2">DSM 10527 / NCIMB 13988 / SH1</strain>
    </source>
</reference>
<dbReference type="GO" id="GO:0016791">
    <property type="term" value="F:phosphatase activity"/>
    <property type="evidence" value="ECO:0000318"/>
    <property type="project" value="GO_Central"/>
</dbReference>
<dbReference type="FunCoup" id="Q7UJ72">
    <property type="interactions" value="30"/>
</dbReference>